<evidence type="ECO:0000256" key="4">
    <source>
        <dbReference type="ARBA" id="ARBA00022982"/>
    </source>
</evidence>
<protein>
    <submittedName>
        <fullName evidence="8">Rubrerythrin</fullName>
    </submittedName>
</protein>
<dbReference type="InterPro" id="IPR052364">
    <property type="entry name" value="Rubrerythrin"/>
</dbReference>
<dbReference type="CDD" id="cd01041">
    <property type="entry name" value="Rubrerythrin"/>
    <property type="match status" value="1"/>
</dbReference>
<dbReference type="GO" id="GO:0016491">
    <property type="term" value="F:oxidoreductase activity"/>
    <property type="evidence" value="ECO:0007669"/>
    <property type="project" value="InterPro"/>
</dbReference>
<reference evidence="8 9" key="1">
    <citation type="journal article" date="2016" name="Nat. Commun.">
        <title>Thousands of microbial genomes shed light on interconnected biogeochemical processes in an aquifer system.</title>
        <authorList>
            <person name="Anantharaman K."/>
            <person name="Brown C.T."/>
            <person name="Hug L.A."/>
            <person name="Sharon I."/>
            <person name="Castelle C.J."/>
            <person name="Probst A.J."/>
            <person name="Thomas B.C."/>
            <person name="Singh A."/>
            <person name="Wilkins M.J."/>
            <person name="Karaoz U."/>
            <person name="Brodie E.L."/>
            <person name="Williams K.H."/>
            <person name="Hubbard S.S."/>
            <person name="Banfield J.F."/>
        </authorList>
    </citation>
    <scope>NUCLEOTIDE SEQUENCE [LARGE SCALE GENOMIC DNA]</scope>
</reference>
<dbReference type="GO" id="GO:0005506">
    <property type="term" value="F:iron ion binding"/>
    <property type="evidence" value="ECO:0007669"/>
    <property type="project" value="InterPro"/>
</dbReference>
<evidence type="ECO:0000256" key="5">
    <source>
        <dbReference type="ARBA" id="ARBA00023004"/>
    </source>
</evidence>
<accession>A0A1F5E4N1</accession>
<gene>
    <name evidence="8" type="ORF">A2215_03780</name>
</gene>
<organism evidence="8 9">
    <name type="scientific">Candidatus Berkelbacteria bacterium RIFOXYA2_FULL_43_10</name>
    <dbReference type="NCBI Taxonomy" id="1797472"/>
    <lineage>
        <taxon>Bacteria</taxon>
        <taxon>Candidatus Berkelbacteria</taxon>
    </lineage>
</organism>
<dbReference type="PROSITE" id="PS50903">
    <property type="entry name" value="RUBREDOXIN_LIKE"/>
    <property type="match status" value="1"/>
</dbReference>
<dbReference type="Proteomes" id="UP000178583">
    <property type="component" value="Unassembled WGS sequence"/>
</dbReference>
<comment type="cofactor">
    <cofactor evidence="1">
        <name>Fe(3+)</name>
        <dbReference type="ChEBI" id="CHEBI:29034"/>
    </cofactor>
</comment>
<dbReference type="Gene3D" id="1.20.1260.10">
    <property type="match status" value="1"/>
</dbReference>
<evidence type="ECO:0000313" key="9">
    <source>
        <dbReference type="Proteomes" id="UP000178583"/>
    </source>
</evidence>
<evidence type="ECO:0000256" key="1">
    <source>
        <dbReference type="ARBA" id="ARBA00001965"/>
    </source>
</evidence>
<evidence type="ECO:0000259" key="6">
    <source>
        <dbReference type="PROSITE" id="PS50903"/>
    </source>
</evidence>
<dbReference type="InterPro" id="IPR009078">
    <property type="entry name" value="Ferritin-like_SF"/>
</dbReference>
<comment type="caution">
    <text evidence="8">The sequence shown here is derived from an EMBL/GenBank/DDBJ whole genome shotgun (WGS) entry which is preliminary data.</text>
</comment>
<feature type="domain" description="Ferritin-like diiron" evidence="7">
    <location>
        <begin position="1"/>
        <end position="140"/>
    </location>
</feature>
<evidence type="ECO:0000313" key="8">
    <source>
        <dbReference type="EMBL" id="OGD62325.1"/>
    </source>
</evidence>
<dbReference type="NCBIfam" id="NF045767">
    <property type="entry name" value="RuberyRbr"/>
    <property type="match status" value="1"/>
</dbReference>
<evidence type="ECO:0000259" key="7">
    <source>
        <dbReference type="PROSITE" id="PS50905"/>
    </source>
</evidence>
<dbReference type="EMBL" id="MEZY01000051">
    <property type="protein sequence ID" value="OGD62325.1"/>
    <property type="molecule type" value="Genomic_DNA"/>
</dbReference>
<evidence type="ECO:0000256" key="2">
    <source>
        <dbReference type="ARBA" id="ARBA00022448"/>
    </source>
</evidence>
<keyword evidence="3" id="KW-0479">Metal-binding</keyword>
<dbReference type="PROSITE" id="PS50905">
    <property type="entry name" value="FERRITIN_LIKE"/>
    <property type="match status" value="1"/>
</dbReference>
<dbReference type="CDD" id="cd00729">
    <property type="entry name" value="rubredoxin_SM"/>
    <property type="match status" value="1"/>
</dbReference>
<feature type="domain" description="Rubredoxin-like" evidence="6">
    <location>
        <begin position="147"/>
        <end position="181"/>
    </location>
</feature>
<dbReference type="AlphaFoldDB" id="A0A1F5E4N1"/>
<dbReference type="PANTHER" id="PTHR43865:SF1">
    <property type="entry name" value="RUBRERYTHRIN-RELATED"/>
    <property type="match status" value="1"/>
</dbReference>
<sequence>METGKNILRAIAGESMARNKYTYFASQAKKDGFEQISAIFLETADNEKEHAKRLMKLLKGDTKSSLLEFDFPIIGTTSENLKVAAAGENWEHTTMYPEFAETAKSEGEHEAATVFTEIAEVEVEHEKRYLKLMENISKGEVFKRNSSVKWKCRNCGYIHEGAEAPDICPACAHPQAYYEILCENY</sequence>
<dbReference type="InterPro" id="IPR024934">
    <property type="entry name" value="Rubredoxin-like_dom"/>
</dbReference>
<dbReference type="PANTHER" id="PTHR43865">
    <property type="entry name" value="RUBRERYTHRIN-RELATED"/>
    <property type="match status" value="1"/>
</dbReference>
<dbReference type="Pfam" id="PF02915">
    <property type="entry name" value="Rubrerythrin"/>
    <property type="match status" value="1"/>
</dbReference>
<dbReference type="InterPro" id="IPR048574">
    <property type="entry name" value="RUBY_RBDX"/>
</dbReference>
<keyword evidence="4" id="KW-0249">Electron transport</keyword>
<dbReference type="Pfam" id="PF21349">
    <property type="entry name" value="RUBY_RBDX"/>
    <property type="match status" value="1"/>
</dbReference>
<proteinExistence type="predicted"/>
<name>A0A1F5E4N1_9BACT</name>
<dbReference type="InterPro" id="IPR012347">
    <property type="entry name" value="Ferritin-like"/>
</dbReference>
<dbReference type="SUPFAM" id="SSF57802">
    <property type="entry name" value="Rubredoxin-like"/>
    <property type="match status" value="1"/>
</dbReference>
<keyword evidence="2" id="KW-0813">Transport</keyword>
<dbReference type="FunFam" id="2.20.28.10:FF:000018">
    <property type="entry name" value="Rubrerythrin"/>
    <property type="match status" value="1"/>
</dbReference>
<dbReference type="InterPro" id="IPR009040">
    <property type="entry name" value="Ferritin-like_diiron"/>
</dbReference>
<dbReference type="SUPFAM" id="SSF47240">
    <property type="entry name" value="Ferritin-like"/>
    <property type="match status" value="1"/>
</dbReference>
<dbReference type="STRING" id="1797472.A2215_03780"/>
<keyword evidence="5" id="KW-0408">Iron</keyword>
<dbReference type="Gene3D" id="2.20.28.10">
    <property type="match status" value="1"/>
</dbReference>
<evidence type="ECO:0000256" key="3">
    <source>
        <dbReference type="ARBA" id="ARBA00022723"/>
    </source>
</evidence>
<dbReference type="InterPro" id="IPR003251">
    <property type="entry name" value="Rr_diiron-bd_dom"/>
</dbReference>